<protein>
    <submittedName>
        <fullName evidence="3">PEGA domain-containing protein</fullName>
    </submittedName>
</protein>
<feature type="transmembrane region" description="Helical" evidence="1">
    <location>
        <begin position="6"/>
        <end position="27"/>
    </location>
</feature>
<dbReference type="SUPFAM" id="SSF82171">
    <property type="entry name" value="DPP6 N-terminal domain-like"/>
    <property type="match status" value="1"/>
</dbReference>
<dbReference type="Gene3D" id="2.120.10.30">
    <property type="entry name" value="TolB, C-terminal domain"/>
    <property type="match status" value="1"/>
</dbReference>
<proteinExistence type="predicted"/>
<gene>
    <name evidence="3" type="ORF">GYA27_01085</name>
</gene>
<keyword evidence="1" id="KW-0812">Transmembrane</keyword>
<keyword evidence="1" id="KW-0472">Membrane</keyword>
<sequence>MQGLKNILQTILTLAIILGITTTLYLYTSGYRLKKDDLNNIDLSQTGMISTKSLPESASVYLDGKLMTATNDTISAIEPGPHLLKIVKKGFVEWQKEIEIFPELVTDITAVLVSQSPRLDPLTNTGARKPSISPSLGKMAYFSTDKTDPGIWVIPLRGTLSLFKAAPTVAIEDTRFTKYSDGQKIEWSPDENKLLVEAKNKIFYLIDLTKNTAETTASPELVKKDWNLQIMEKRQEFVDKLDIPAEIKKIALSDAAKWSPDEKKFLFTSQTGQTIDYKVYNMEDPLPVGEKVETLVFTTNVKDPQPAITWYSDSFHLILTEGDVVGAKKGNISLIRIDGTNKTEIYSNTLMDNEVYSSPDGEKVIILTSFKSGEQTDLYTVSIR</sequence>
<dbReference type="Pfam" id="PF08308">
    <property type="entry name" value="PEGA"/>
    <property type="match status" value="1"/>
</dbReference>
<evidence type="ECO:0000313" key="4">
    <source>
        <dbReference type="Proteomes" id="UP000526033"/>
    </source>
</evidence>
<accession>A0A7X9DJU0</accession>
<keyword evidence="1" id="KW-1133">Transmembrane helix</keyword>
<feature type="domain" description="PEGA" evidence="2">
    <location>
        <begin position="47"/>
        <end position="113"/>
    </location>
</feature>
<dbReference type="InterPro" id="IPR013229">
    <property type="entry name" value="PEGA"/>
</dbReference>
<evidence type="ECO:0000313" key="3">
    <source>
        <dbReference type="EMBL" id="NMB69785.1"/>
    </source>
</evidence>
<dbReference type="InterPro" id="IPR011042">
    <property type="entry name" value="6-blade_b-propeller_TolB-like"/>
</dbReference>
<comment type="caution">
    <text evidence="3">The sequence shown here is derived from an EMBL/GenBank/DDBJ whole genome shotgun (WGS) entry which is preliminary data.</text>
</comment>
<dbReference type="EMBL" id="JAAZNL010000012">
    <property type="protein sequence ID" value="NMB69785.1"/>
    <property type="molecule type" value="Genomic_DNA"/>
</dbReference>
<reference evidence="3 4" key="1">
    <citation type="journal article" date="2020" name="Biotechnol. Biofuels">
        <title>New insights from the biogas microbiome by comprehensive genome-resolved metagenomics of nearly 1600 species originating from multiple anaerobic digesters.</title>
        <authorList>
            <person name="Campanaro S."/>
            <person name="Treu L."/>
            <person name="Rodriguez-R L.M."/>
            <person name="Kovalovszki A."/>
            <person name="Ziels R.M."/>
            <person name="Maus I."/>
            <person name="Zhu X."/>
            <person name="Kougias P.G."/>
            <person name="Basile A."/>
            <person name="Luo G."/>
            <person name="Schluter A."/>
            <person name="Konstantinidis K.T."/>
            <person name="Angelidaki I."/>
        </authorList>
    </citation>
    <scope>NUCLEOTIDE SEQUENCE [LARGE SCALE GENOMIC DNA]</scope>
    <source>
        <strain evidence="3">AS27yjCOA_165</strain>
    </source>
</reference>
<evidence type="ECO:0000259" key="2">
    <source>
        <dbReference type="Pfam" id="PF08308"/>
    </source>
</evidence>
<name>A0A7X9DJU0_UNCKA</name>
<organism evidence="3 4">
    <name type="scientific">candidate division WWE3 bacterium</name>
    <dbReference type="NCBI Taxonomy" id="2053526"/>
    <lineage>
        <taxon>Bacteria</taxon>
        <taxon>Katanobacteria</taxon>
    </lineage>
</organism>
<evidence type="ECO:0000256" key="1">
    <source>
        <dbReference type="SAM" id="Phobius"/>
    </source>
</evidence>
<dbReference type="Proteomes" id="UP000526033">
    <property type="component" value="Unassembled WGS sequence"/>
</dbReference>
<dbReference type="AlphaFoldDB" id="A0A7X9DJU0"/>